<reference evidence="2" key="3">
    <citation type="submission" date="2020-06" db="EMBL/GenBank/DDBJ databases">
        <title>Helianthus annuus Genome sequencing and assembly Release 2.</title>
        <authorList>
            <person name="Gouzy J."/>
            <person name="Langlade N."/>
            <person name="Munos S."/>
        </authorList>
    </citation>
    <scope>NUCLEOTIDE SEQUENCE</scope>
    <source>
        <tissue evidence="2">Leaves</tissue>
    </source>
</reference>
<evidence type="ECO:0000313" key="3">
    <source>
        <dbReference type="EMBL" id="OTG17635.1"/>
    </source>
</evidence>
<sequence>MKTMYGGFGEVGASKVDCKNYRRDLNLYIGEYDAEMVVRRLIRKKECSPGFTCDYVIGEDRRLKGLFWADEQSKKIIQCLVTYLVLMLLINQTSMIWFLYHLLVLIIILGMSHLVVHYLVRRLQIRIDGF</sequence>
<gene>
    <name evidence="3" type="ORF">HannXRQ_Chr08g0214311</name>
    <name evidence="2" type="ORF">HanXRQr2_Chr08g0324661</name>
</gene>
<dbReference type="EMBL" id="MNCJ02000323">
    <property type="protein sequence ID" value="KAF5794131.1"/>
    <property type="molecule type" value="Genomic_DNA"/>
</dbReference>
<reference evidence="2 4" key="1">
    <citation type="journal article" date="2017" name="Nature">
        <title>The sunflower genome provides insights into oil metabolism, flowering and Asterid evolution.</title>
        <authorList>
            <person name="Badouin H."/>
            <person name="Gouzy J."/>
            <person name="Grassa C.J."/>
            <person name="Murat F."/>
            <person name="Staton S.E."/>
            <person name="Cottret L."/>
            <person name="Lelandais-Briere C."/>
            <person name="Owens G.L."/>
            <person name="Carrere S."/>
            <person name="Mayjonade B."/>
            <person name="Legrand L."/>
            <person name="Gill N."/>
            <person name="Kane N.C."/>
            <person name="Bowers J.E."/>
            <person name="Hubner S."/>
            <person name="Bellec A."/>
            <person name="Berard A."/>
            <person name="Berges H."/>
            <person name="Blanchet N."/>
            <person name="Boniface M.C."/>
            <person name="Brunel D."/>
            <person name="Catrice O."/>
            <person name="Chaidir N."/>
            <person name="Claudel C."/>
            <person name="Donnadieu C."/>
            <person name="Faraut T."/>
            <person name="Fievet G."/>
            <person name="Helmstetter N."/>
            <person name="King M."/>
            <person name="Knapp S.J."/>
            <person name="Lai Z."/>
            <person name="Le Paslier M.C."/>
            <person name="Lippi Y."/>
            <person name="Lorenzon L."/>
            <person name="Mandel J.R."/>
            <person name="Marage G."/>
            <person name="Marchand G."/>
            <person name="Marquand E."/>
            <person name="Bret-Mestries E."/>
            <person name="Morien E."/>
            <person name="Nambeesan S."/>
            <person name="Nguyen T."/>
            <person name="Pegot-Espagnet P."/>
            <person name="Pouilly N."/>
            <person name="Raftis F."/>
            <person name="Sallet E."/>
            <person name="Schiex T."/>
            <person name="Thomas J."/>
            <person name="Vandecasteele C."/>
            <person name="Vares D."/>
            <person name="Vear F."/>
            <person name="Vautrin S."/>
            <person name="Crespi M."/>
            <person name="Mangin B."/>
            <person name="Burke J.M."/>
            <person name="Salse J."/>
            <person name="Munos S."/>
            <person name="Vincourt P."/>
            <person name="Rieseberg L.H."/>
            <person name="Langlade N.B."/>
        </authorList>
    </citation>
    <scope>NUCLEOTIDE SEQUENCE [LARGE SCALE GENOMIC DNA]</scope>
    <source>
        <strain evidence="4">cv. SF193</strain>
        <tissue evidence="2">Leaves</tissue>
    </source>
</reference>
<dbReference type="PANTHER" id="PTHR47718:SF17">
    <property type="entry name" value="PROTEIN FAR1-RELATED SEQUENCE 5-LIKE"/>
    <property type="match status" value="1"/>
</dbReference>
<accession>A0A251U2P4</accession>
<feature type="transmembrane region" description="Helical" evidence="1">
    <location>
        <begin position="98"/>
        <end position="120"/>
    </location>
</feature>
<evidence type="ECO:0000256" key="1">
    <source>
        <dbReference type="SAM" id="Phobius"/>
    </source>
</evidence>
<dbReference type="InParanoid" id="A0A251U2P4"/>
<keyword evidence="4" id="KW-1185">Reference proteome</keyword>
<organism evidence="3 4">
    <name type="scientific">Helianthus annuus</name>
    <name type="common">Common sunflower</name>
    <dbReference type="NCBI Taxonomy" id="4232"/>
    <lineage>
        <taxon>Eukaryota</taxon>
        <taxon>Viridiplantae</taxon>
        <taxon>Streptophyta</taxon>
        <taxon>Embryophyta</taxon>
        <taxon>Tracheophyta</taxon>
        <taxon>Spermatophyta</taxon>
        <taxon>Magnoliopsida</taxon>
        <taxon>eudicotyledons</taxon>
        <taxon>Gunneridae</taxon>
        <taxon>Pentapetalae</taxon>
        <taxon>asterids</taxon>
        <taxon>campanulids</taxon>
        <taxon>Asterales</taxon>
        <taxon>Asteraceae</taxon>
        <taxon>Asteroideae</taxon>
        <taxon>Heliantheae alliance</taxon>
        <taxon>Heliantheae</taxon>
        <taxon>Helianthus</taxon>
    </lineage>
</organism>
<keyword evidence="1" id="KW-0472">Membrane</keyword>
<dbReference type="Gramene" id="mRNA:HanXRQr2_Chr08g0324661">
    <property type="protein sequence ID" value="mRNA:HanXRQr2_Chr08g0324661"/>
    <property type="gene ID" value="HanXRQr2_Chr08g0324661"/>
</dbReference>
<dbReference type="PANTHER" id="PTHR47718">
    <property type="entry name" value="OS01G0519700 PROTEIN"/>
    <property type="match status" value="1"/>
</dbReference>
<dbReference type="Proteomes" id="UP000215914">
    <property type="component" value="Chromosome 8"/>
</dbReference>
<keyword evidence="1" id="KW-1133">Transmembrane helix</keyword>
<dbReference type="AlphaFoldDB" id="A0A251U2P4"/>
<name>A0A251U2P4_HELAN</name>
<keyword evidence="1" id="KW-0812">Transmembrane</keyword>
<evidence type="ECO:0000313" key="4">
    <source>
        <dbReference type="Proteomes" id="UP000215914"/>
    </source>
</evidence>
<reference evidence="3" key="2">
    <citation type="submission" date="2017-02" db="EMBL/GenBank/DDBJ databases">
        <title>Sunflower complete genome.</title>
        <authorList>
            <person name="Langlade N."/>
            <person name="Munos S."/>
        </authorList>
    </citation>
    <scope>NUCLEOTIDE SEQUENCE [LARGE SCALE GENOMIC DNA]</scope>
    <source>
        <tissue evidence="3">Leaves</tissue>
    </source>
</reference>
<dbReference type="EMBL" id="CM007897">
    <property type="protein sequence ID" value="OTG17635.1"/>
    <property type="molecule type" value="Genomic_DNA"/>
</dbReference>
<evidence type="ECO:0000313" key="2">
    <source>
        <dbReference type="EMBL" id="KAF5794131.1"/>
    </source>
</evidence>
<proteinExistence type="predicted"/>
<protein>
    <submittedName>
        <fullName evidence="3">Putative FHY3/FAR1 family</fullName>
    </submittedName>
</protein>